<dbReference type="EMBL" id="AAGUYM010000126">
    <property type="protein sequence ID" value="EBS2696635.1"/>
    <property type="molecule type" value="Genomic_DNA"/>
</dbReference>
<evidence type="ECO:0000256" key="2">
    <source>
        <dbReference type="SAM" id="Phobius"/>
    </source>
</evidence>
<dbReference type="AlphaFoldDB" id="A0A5U9KZG6"/>
<keyword evidence="2" id="KW-1133">Transmembrane helix</keyword>
<dbReference type="Proteomes" id="UP000839726">
    <property type="component" value="Unassembled WGS sequence"/>
</dbReference>
<dbReference type="NCBIfam" id="TIGR02532">
    <property type="entry name" value="IV_pilin_GFxxxE"/>
    <property type="match status" value="1"/>
</dbReference>
<proteinExistence type="predicted"/>
<comment type="caution">
    <text evidence="3">The sequence shown here is derived from an EMBL/GenBank/DDBJ whole genome shotgun (WGS) entry which is preliminary data.</text>
</comment>
<dbReference type="PROSITE" id="PS00409">
    <property type="entry name" value="PROKAR_NTER_METHYL"/>
    <property type="match status" value="1"/>
</dbReference>
<feature type="transmembrane region" description="Helical" evidence="2">
    <location>
        <begin position="20"/>
        <end position="40"/>
    </location>
</feature>
<dbReference type="InterPro" id="IPR012902">
    <property type="entry name" value="N_methyl_site"/>
</dbReference>
<gene>
    <name evidence="3" type="ORF">DRY71_28830</name>
</gene>
<keyword evidence="2" id="KW-0472">Membrane</keyword>
<evidence type="ECO:0000313" key="3">
    <source>
        <dbReference type="EMBL" id="EBS2696635.1"/>
    </source>
</evidence>
<dbReference type="GO" id="GO:0016020">
    <property type="term" value="C:membrane"/>
    <property type="evidence" value="ECO:0007669"/>
    <property type="project" value="UniProtKB-SubCell"/>
</dbReference>
<accession>A0A5U9KZG6</accession>
<comment type="subcellular location">
    <subcellularLocation>
        <location evidence="1">Membrane</location>
        <topology evidence="1">Single-pass membrane protein</topology>
    </subcellularLocation>
</comment>
<protein>
    <submittedName>
        <fullName evidence="3">Type II secretion system protein</fullName>
    </submittedName>
</protein>
<sequence>MVNGTVMKKRIIKSRGFSLLEIIFVLAFLGIILLAAGNYARKLIDQKTRQT</sequence>
<reference evidence="3" key="1">
    <citation type="submission" date="2018-07" db="EMBL/GenBank/DDBJ databases">
        <authorList>
            <person name="Ashton P.M."/>
            <person name="Dallman T."/>
            <person name="Nair S."/>
            <person name="De Pinna E."/>
            <person name="Peters T."/>
            <person name="Grant K."/>
        </authorList>
    </citation>
    <scope>NUCLEOTIDE SEQUENCE [LARGE SCALE GENOMIC DNA]</scope>
    <source>
        <strain evidence="3">436933</strain>
    </source>
</reference>
<name>A0A5U9KZG6_SALNE</name>
<evidence type="ECO:0000256" key="1">
    <source>
        <dbReference type="ARBA" id="ARBA00004167"/>
    </source>
</evidence>
<organism evidence="3">
    <name type="scientific">Salmonella newport</name>
    <dbReference type="NCBI Taxonomy" id="108619"/>
    <lineage>
        <taxon>Bacteria</taxon>
        <taxon>Pseudomonadati</taxon>
        <taxon>Pseudomonadota</taxon>
        <taxon>Gammaproteobacteria</taxon>
        <taxon>Enterobacterales</taxon>
        <taxon>Enterobacteriaceae</taxon>
        <taxon>Salmonella</taxon>
    </lineage>
</organism>
<feature type="non-terminal residue" evidence="3">
    <location>
        <position position="51"/>
    </location>
</feature>
<keyword evidence="2" id="KW-0812">Transmembrane</keyword>